<comment type="caution">
    <text evidence="3">The sequence shown here is derived from an EMBL/GenBank/DDBJ whole genome shotgun (WGS) entry which is preliminary data.</text>
</comment>
<protein>
    <submittedName>
        <fullName evidence="3">Uncharacterized protein</fullName>
    </submittedName>
</protein>
<dbReference type="EMBL" id="QMDV01000002">
    <property type="protein sequence ID" value="RAU83226.1"/>
    <property type="molecule type" value="Genomic_DNA"/>
</dbReference>
<evidence type="ECO:0000313" key="4">
    <source>
        <dbReference type="Proteomes" id="UP000251692"/>
    </source>
</evidence>
<keyword evidence="2" id="KW-1133">Transmembrane helix</keyword>
<dbReference type="RefSeq" id="WP_112305376.1">
    <property type="nucleotide sequence ID" value="NZ_QMDV01000002.1"/>
</dbReference>
<gene>
    <name evidence="3" type="ORF">DP923_08395</name>
</gene>
<dbReference type="OrthoDB" id="849204at2"/>
<keyword evidence="2" id="KW-0812">Transmembrane</keyword>
<evidence type="ECO:0000256" key="2">
    <source>
        <dbReference type="SAM" id="Phobius"/>
    </source>
</evidence>
<dbReference type="AlphaFoldDB" id="A0A364RGC9"/>
<feature type="region of interest" description="Disordered" evidence="1">
    <location>
        <begin position="130"/>
        <end position="181"/>
    </location>
</feature>
<name>A0A364RGC9_9BACT</name>
<keyword evidence="2" id="KW-0472">Membrane</keyword>
<reference evidence="3 4" key="1">
    <citation type="submission" date="2018-06" db="EMBL/GenBank/DDBJ databases">
        <authorList>
            <person name="Liu Z.-W."/>
        </authorList>
    </citation>
    <scope>NUCLEOTIDE SEQUENCE [LARGE SCALE GENOMIC DNA]</scope>
    <source>
        <strain evidence="3 4">2b14</strain>
    </source>
</reference>
<organism evidence="3 4">
    <name type="scientific">Pontibacter arcticus</name>
    <dbReference type="NCBI Taxonomy" id="2080288"/>
    <lineage>
        <taxon>Bacteria</taxon>
        <taxon>Pseudomonadati</taxon>
        <taxon>Bacteroidota</taxon>
        <taxon>Cytophagia</taxon>
        <taxon>Cytophagales</taxon>
        <taxon>Hymenobacteraceae</taxon>
        <taxon>Pontibacter</taxon>
    </lineage>
</organism>
<dbReference type="Proteomes" id="UP000251692">
    <property type="component" value="Unassembled WGS sequence"/>
</dbReference>
<proteinExistence type="predicted"/>
<accession>A0A364RGC9</accession>
<feature type="transmembrane region" description="Helical" evidence="2">
    <location>
        <begin position="55"/>
        <end position="77"/>
    </location>
</feature>
<keyword evidence="4" id="KW-1185">Reference proteome</keyword>
<sequence>MRPEDIDKLFGDRLKNAAPTPPADLWSRLQERIETEMPETRLQIKPEQEEKKKGFMWMYSSVAATLSLLLATGLVFYNLKTGTPEVQEILAAKEEPVLVEEPVYTQPAPTETTILAQAEKNSEKNIEAQATEPATLASNNTEAVTKAESPVAKAETRKASMKPAPESATLASTGTKYKTPDTAKQPAAVTAPEMEPVTSAATLAAAEVAPANLNAAPVEITITRAVAQQAAPAETQEPTGFDKKKTLAKNIFKQVRNLSNGEPVELASIVRADKISLNTQIGKQKFTKVIQL</sequence>
<evidence type="ECO:0000256" key="1">
    <source>
        <dbReference type="SAM" id="MobiDB-lite"/>
    </source>
</evidence>
<evidence type="ECO:0000313" key="3">
    <source>
        <dbReference type="EMBL" id="RAU83226.1"/>
    </source>
</evidence>
<reference evidence="3 4" key="2">
    <citation type="submission" date="2018-07" db="EMBL/GenBank/DDBJ databases">
        <title>Pontibacter sp. 2b14 genomic sequence and assembly.</title>
        <authorList>
            <person name="Du Z.-J."/>
        </authorList>
    </citation>
    <scope>NUCLEOTIDE SEQUENCE [LARGE SCALE GENOMIC DNA]</scope>
    <source>
        <strain evidence="3 4">2b14</strain>
    </source>
</reference>